<name>A0A9J6C874_POLVA</name>
<comment type="caution">
    <text evidence="3">The sequence shown here is derived from an EMBL/GenBank/DDBJ whole genome shotgun (WGS) entry which is preliminary data.</text>
</comment>
<evidence type="ECO:0000256" key="2">
    <source>
        <dbReference type="SAM" id="MobiDB-lite"/>
    </source>
</evidence>
<evidence type="ECO:0000313" key="3">
    <source>
        <dbReference type="EMBL" id="KAG5678242.1"/>
    </source>
</evidence>
<proteinExistence type="inferred from homology"/>
<accession>A0A9J6C874</accession>
<keyword evidence="4" id="KW-1185">Reference proteome</keyword>
<dbReference type="Proteomes" id="UP001107558">
    <property type="component" value="Chromosome 2"/>
</dbReference>
<dbReference type="OrthoDB" id="6257894at2759"/>
<dbReference type="AlphaFoldDB" id="A0A9J6C874"/>
<comment type="similarity">
    <text evidence="1">Belongs to the learning-associated protein family.</text>
</comment>
<reference evidence="3" key="1">
    <citation type="submission" date="2021-03" db="EMBL/GenBank/DDBJ databases">
        <title>Chromosome level genome of the anhydrobiotic midge Polypedilum vanderplanki.</title>
        <authorList>
            <person name="Yoshida Y."/>
            <person name="Kikawada T."/>
            <person name="Gusev O."/>
        </authorList>
    </citation>
    <scope>NUCLEOTIDE SEQUENCE</scope>
    <source>
        <strain evidence="3">NIAS01</strain>
        <tissue evidence="3">Whole body or cell culture</tissue>
    </source>
</reference>
<gene>
    <name evidence="3" type="ORF">PVAND_007934</name>
</gene>
<feature type="compositionally biased region" description="Basic and acidic residues" evidence="2">
    <location>
        <begin position="7"/>
        <end position="20"/>
    </location>
</feature>
<dbReference type="InterPro" id="IPR018784">
    <property type="entry name" value="LLPH-like"/>
</dbReference>
<sequence length="143" mass="17000">MTARSKNQRERNRKLKAEKNAKRKELKRLQKLAADGGELMDICSDVIEKKNLEEIKQKQLEQTIKEEFIEEQKSIIEGPPKKKKKITVVNDNTGKVHVYDTNTMKDQHGSYPPWMNIRKLKKKERRKQKITKRSQFRNGKIHF</sequence>
<evidence type="ECO:0000313" key="4">
    <source>
        <dbReference type="Proteomes" id="UP001107558"/>
    </source>
</evidence>
<dbReference type="Pfam" id="PF10169">
    <property type="entry name" value="LLPH"/>
    <property type="match status" value="1"/>
</dbReference>
<feature type="region of interest" description="Disordered" evidence="2">
    <location>
        <begin position="1"/>
        <end position="23"/>
    </location>
</feature>
<feature type="region of interest" description="Disordered" evidence="2">
    <location>
        <begin position="121"/>
        <end position="143"/>
    </location>
</feature>
<protein>
    <submittedName>
        <fullName evidence="3">Uncharacterized protein</fullName>
    </submittedName>
</protein>
<evidence type="ECO:0000256" key="1">
    <source>
        <dbReference type="ARBA" id="ARBA00034118"/>
    </source>
</evidence>
<organism evidence="3 4">
    <name type="scientific">Polypedilum vanderplanki</name>
    <name type="common">Sleeping chironomid midge</name>
    <dbReference type="NCBI Taxonomy" id="319348"/>
    <lineage>
        <taxon>Eukaryota</taxon>
        <taxon>Metazoa</taxon>
        <taxon>Ecdysozoa</taxon>
        <taxon>Arthropoda</taxon>
        <taxon>Hexapoda</taxon>
        <taxon>Insecta</taxon>
        <taxon>Pterygota</taxon>
        <taxon>Neoptera</taxon>
        <taxon>Endopterygota</taxon>
        <taxon>Diptera</taxon>
        <taxon>Nematocera</taxon>
        <taxon>Chironomoidea</taxon>
        <taxon>Chironomidae</taxon>
        <taxon>Chironominae</taxon>
        <taxon>Polypedilum</taxon>
        <taxon>Polypedilum</taxon>
    </lineage>
</organism>
<dbReference type="EMBL" id="JADBJN010000002">
    <property type="protein sequence ID" value="KAG5678242.1"/>
    <property type="molecule type" value="Genomic_DNA"/>
</dbReference>